<evidence type="ECO:0000256" key="2">
    <source>
        <dbReference type="ARBA" id="ARBA00022692"/>
    </source>
</evidence>
<dbReference type="RefSeq" id="WP_188439360.1">
    <property type="nucleotide sequence ID" value="NZ_BMFD01000001.1"/>
</dbReference>
<keyword evidence="8" id="KW-1185">Reference proteome</keyword>
<dbReference type="InterPro" id="IPR023408">
    <property type="entry name" value="MscS_beta-dom_sf"/>
</dbReference>
<feature type="transmembrane region" description="Helical" evidence="5">
    <location>
        <begin position="52"/>
        <end position="78"/>
    </location>
</feature>
<dbReference type="InterPro" id="IPR010920">
    <property type="entry name" value="LSM_dom_sf"/>
</dbReference>
<proteinExistence type="predicted"/>
<comment type="subcellular location">
    <subcellularLocation>
        <location evidence="1">Membrane</location>
    </subcellularLocation>
</comment>
<keyword evidence="4 5" id="KW-0472">Membrane</keyword>
<dbReference type="PANTHER" id="PTHR30566:SF5">
    <property type="entry name" value="MECHANOSENSITIVE ION CHANNEL PROTEIN 1, MITOCHONDRIAL-RELATED"/>
    <property type="match status" value="1"/>
</dbReference>
<feature type="domain" description="Mechanosensitive ion channel MscS" evidence="6">
    <location>
        <begin position="138"/>
        <end position="204"/>
    </location>
</feature>
<dbReference type="EMBL" id="BMFD01000001">
    <property type="protein sequence ID" value="GGC29270.1"/>
    <property type="molecule type" value="Genomic_DNA"/>
</dbReference>
<evidence type="ECO:0000256" key="3">
    <source>
        <dbReference type="ARBA" id="ARBA00022989"/>
    </source>
</evidence>
<accession>A0ABQ1LXD4</accession>
<comment type="caution">
    <text evidence="7">The sequence shown here is derived from an EMBL/GenBank/DDBJ whole genome shotgun (WGS) entry which is preliminary data.</text>
</comment>
<feature type="transmembrane region" description="Helical" evidence="5">
    <location>
        <begin position="90"/>
        <end position="115"/>
    </location>
</feature>
<dbReference type="PANTHER" id="PTHR30566">
    <property type="entry name" value="YNAI-RELATED MECHANOSENSITIVE ION CHANNEL"/>
    <property type="match status" value="1"/>
</dbReference>
<dbReference type="SUPFAM" id="SSF50182">
    <property type="entry name" value="Sm-like ribonucleoproteins"/>
    <property type="match status" value="1"/>
</dbReference>
<sequence>MNFKKSAAQVIENKKRRVFLFKLMIFLTLIILIPNVAYLREKVIQSSLAHQIYNALLFLFGANLIISLGRMVTAGFYMRRIKEDRIHGNFLLGITWISNILNVIAALLALMFLFAINPLEFLTSLTIVAAAIAILSKDYVTNMINGLIIMFTDQFSLGDQIKIGDNTGRISDITLLNLVLKNENDDSIIIPNNLVFAAQVVNQNQKRKNIKVYFELPLSVLISTLEVENALSSFLLDQGEDVAKIDLTVTLSDLLKDCKRFEISVFDKYSNANKLEKLLKDGILKFTDEIKK</sequence>
<evidence type="ECO:0000313" key="8">
    <source>
        <dbReference type="Proteomes" id="UP000635885"/>
    </source>
</evidence>
<evidence type="ECO:0000256" key="1">
    <source>
        <dbReference type="ARBA" id="ARBA00004370"/>
    </source>
</evidence>
<dbReference type="Pfam" id="PF00924">
    <property type="entry name" value="MS_channel_2nd"/>
    <property type="match status" value="1"/>
</dbReference>
<evidence type="ECO:0000313" key="7">
    <source>
        <dbReference type="EMBL" id="GGC29270.1"/>
    </source>
</evidence>
<evidence type="ECO:0000256" key="5">
    <source>
        <dbReference type="SAM" id="Phobius"/>
    </source>
</evidence>
<feature type="transmembrane region" description="Helical" evidence="5">
    <location>
        <begin position="121"/>
        <end position="140"/>
    </location>
</feature>
<dbReference type="Proteomes" id="UP000635885">
    <property type="component" value="Unassembled WGS sequence"/>
</dbReference>
<reference evidence="8" key="1">
    <citation type="journal article" date="2019" name="Int. J. Syst. Evol. Microbiol.">
        <title>The Global Catalogue of Microorganisms (GCM) 10K type strain sequencing project: providing services to taxonomists for standard genome sequencing and annotation.</title>
        <authorList>
            <consortium name="The Broad Institute Genomics Platform"/>
            <consortium name="The Broad Institute Genome Sequencing Center for Infectious Disease"/>
            <person name="Wu L."/>
            <person name="Ma J."/>
        </authorList>
    </citation>
    <scope>NUCLEOTIDE SEQUENCE [LARGE SCALE GENOMIC DNA]</scope>
    <source>
        <strain evidence="8">CGMCC 1.12479</strain>
    </source>
</reference>
<gene>
    <name evidence="7" type="ORF">GCM10010993_05200</name>
</gene>
<protein>
    <recommendedName>
        <fullName evidence="6">Mechanosensitive ion channel MscS domain-containing protein</fullName>
    </recommendedName>
</protein>
<dbReference type="Gene3D" id="2.30.30.60">
    <property type="match status" value="1"/>
</dbReference>
<name>A0ABQ1LXD4_9BACT</name>
<keyword evidence="2 5" id="KW-0812">Transmembrane</keyword>
<dbReference type="InterPro" id="IPR006685">
    <property type="entry name" value="MscS_channel_2nd"/>
</dbReference>
<organism evidence="7 8">
    <name type="scientific">Belliella aquatica</name>
    <dbReference type="NCBI Taxonomy" id="1323734"/>
    <lineage>
        <taxon>Bacteria</taxon>
        <taxon>Pseudomonadati</taxon>
        <taxon>Bacteroidota</taxon>
        <taxon>Cytophagia</taxon>
        <taxon>Cytophagales</taxon>
        <taxon>Cyclobacteriaceae</taxon>
        <taxon>Belliella</taxon>
    </lineage>
</organism>
<feature type="transmembrane region" description="Helical" evidence="5">
    <location>
        <begin position="20"/>
        <end position="40"/>
    </location>
</feature>
<evidence type="ECO:0000256" key="4">
    <source>
        <dbReference type="ARBA" id="ARBA00023136"/>
    </source>
</evidence>
<evidence type="ECO:0000259" key="6">
    <source>
        <dbReference type="Pfam" id="PF00924"/>
    </source>
</evidence>
<keyword evidence="3 5" id="KW-1133">Transmembrane helix</keyword>